<sequence>MEVHDVNVRVLYDFEYSTKDGRKIKITTGERLFLLAKTNSDWWHVIRSSERRPFYVPATYVQEIPKGEEKSVGKEKKEDKTNSKGPKVKKEIPSPDLGVVLSDSGKEHQSLIQVIDEPIGFNMGYRNRSCSLEDKKMFSVKLSSVDRQRILKGKLGLTPLPKFAPPPEIEEDKDTEVDYVNLRKSEDDEAFIIDDDGVPDIKFPKHSKSVDVDLEVDGGSFQREIPPATETTDEKQSKLPPQPAERSGYSFISNPIRVEDETSTINHEMDSLSPISHELPHSNSLEELALEIELKTNSLKTNAANTGKNIIATDTGSLEKDKYILPSTSDNSVESNIDSAFDSSESIKEVTRIRVDDDDNPISSPVPLQRKLRYVGSFKTKQEREKWARQHTTDIQESETGSWGPDNHRQKSATVEVVKPTENIRIINKTEEKLLQSSDGSTVLESNSDTKNVLSIMVNCEDSSSANYNVSNSFIESSRKTEEHLLQIQQNLGIAQEASARIEKYSPKQALRTLIDRDSGISKPSLELTGDEKKSVGKYSVDLRASSSLKDSLESVKCTNSEQGSTDSLLDIDKNLNNRKISTTTSESLIHTDGEEVDGVNSDSETDSVILGLSRMQQNKTQEPHKRKTSLIRNRRVEACKTRSYLQQPPPSPTPSQKPTRTLSGSWNEFVTSDGRVFFYNTESGEKSWKPPRRRFNSNEEKNKEGNLTNVYSGSSSPLAEADEQLFQRSFENIPLPAGWKTKVDEESGLPCYINILTGAKWFSSSDSAGRVYYFEENSNESSWTLPELSYVTNINESSLLQSVTSATTQPPDVTAERNYNRVSKSRSMICDDRKEDVPAPQTKPKNWPNLEDGVLRILREGTLNRTKITENGKRLRKNWSSCYVVLNDLYLMFFKDHKSFSAMKSATLKPEMCIDLSGMHIDRGDKFSNRKNVFIISPVLALQILIQCDSSNAAEEWLEAIQSAICNLPCQVDRCMRIPKLSKDHSKDDDLDEGKKSRIGRSKSVKMKKEGSIEDLSLTSAERQTKIRAKLKKFFHRRPTVEALEKKGIYKDEPVFGCYLDCGNENPRVPYFVRHCIECIEKNEENMKTDGLYRASGNLSQVQKIRLQVDQHNWAVLDREEDVHVLTGALKLYFRELKAPLIPTQYFSKAIKASTNHVRKEKISSFKDILKNLPNTNFDTLKFLLEHLRRVTNYQEFNRMHIPNLAIVFGPTLMRPEQESLNMAFDLMQQNLVIECLLMEFESIFTR</sequence>
<dbReference type="SMART" id="SM00233">
    <property type="entry name" value="PH"/>
    <property type="match status" value="1"/>
</dbReference>
<dbReference type="PROSITE" id="PS50002">
    <property type="entry name" value="SH3"/>
    <property type="match status" value="1"/>
</dbReference>
<dbReference type="Gene3D" id="1.10.555.10">
    <property type="entry name" value="Rho GTPase activation protein"/>
    <property type="match status" value="1"/>
</dbReference>
<feature type="domain" description="WW" evidence="7">
    <location>
        <begin position="661"/>
        <end position="694"/>
    </location>
</feature>
<dbReference type="FunFam" id="1.10.555.10:FF:000071">
    <property type="entry name" value="Rho GTPase activating protein 27"/>
    <property type="match status" value="1"/>
</dbReference>
<dbReference type="SMR" id="A0A482WVF4"/>
<dbReference type="Pfam" id="PF00169">
    <property type="entry name" value="PH"/>
    <property type="match status" value="1"/>
</dbReference>
<dbReference type="InterPro" id="IPR001452">
    <property type="entry name" value="SH3_domain"/>
</dbReference>
<evidence type="ECO:0000256" key="3">
    <source>
        <dbReference type="PROSITE-ProRule" id="PRU00192"/>
    </source>
</evidence>
<dbReference type="InParanoid" id="A0A482WVF4"/>
<comment type="caution">
    <text evidence="9">The sequence shown here is derived from an EMBL/GenBank/DDBJ whole genome shotgun (WGS) entry which is preliminary data.</text>
</comment>
<dbReference type="GO" id="GO:0007165">
    <property type="term" value="P:signal transduction"/>
    <property type="evidence" value="ECO:0007669"/>
    <property type="project" value="InterPro"/>
</dbReference>
<feature type="compositionally biased region" description="Basic and acidic residues" evidence="4">
    <location>
        <begin position="383"/>
        <end position="394"/>
    </location>
</feature>
<dbReference type="SUPFAM" id="SSF50044">
    <property type="entry name" value="SH3-domain"/>
    <property type="match status" value="1"/>
</dbReference>
<keyword evidence="1 3" id="KW-0728">SH3 domain</keyword>
<protein>
    <recommendedName>
        <fullName evidence="11">Rho GTPase-activating protein 27</fullName>
    </recommendedName>
</protein>
<feature type="region of interest" description="Disordered" evidence="4">
    <location>
        <begin position="219"/>
        <end position="252"/>
    </location>
</feature>
<feature type="region of interest" description="Disordered" evidence="4">
    <location>
        <begin position="684"/>
        <end position="716"/>
    </location>
</feature>
<evidence type="ECO:0000313" key="9">
    <source>
        <dbReference type="EMBL" id="RZF37020.1"/>
    </source>
</evidence>
<dbReference type="InterPro" id="IPR011993">
    <property type="entry name" value="PH-like_dom_sf"/>
</dbReference>
<gene>
    <name evidence="9" type="ORF">LSTR_LSTR004708</name>
</gene>
<dbReference type="InterPro" id="IPR008936">
    <property type="entry name" value="Rho_GTPase_activation_prot"/>
</dbReference>
<dbReference type="Gene3D" id="2.20.70.10">
    <property type="match status" value="2"/>
</dbReference>
<dbReference type="InterPro" id="IPR000198">
    <property type="entry name" value="RhoGAP_dom"/>
</dbReference>
<evidence type="ECO:0000259" key="7">
    <source>
        <dbReference type="PROSITE" id="PS50020"/>
    </source>
</evidence>
<evidence type="ECO:0000313" key="10">
    <source>
        <dbReference type="Proteomes" id="UP000291343"/>
    </source>
</evidence>
<dbReference type="STRING" id="195883.A0A482WVF4"/>
<dbReference type="InterPro" id="IPR036020">
    <property type="entry name" value="WW_dom_sf"/>
</dbReference>
<feature type="domain" description="Rho-GAP" evidence="8">
    <location>
        <begin position="1040"/>
        <end position="1246"/>
    </location>
</feature>
<feature type="region of interest" description="Disordered" evidence="4">
    <location>
        <begin position="641"/>
        <end position="666"/>
    </location>
</feature>
<dbReference type="InterPro" id="IPR036028">
    <property type="entry name" value="SH3-like_dom_sf"/>
</dbReference>
<dbReference type="SMART" id="SM00324">
    <property type="entry name" value="RhoGAP"/>
    <property type="match status" value="1"/>
</dbReference>
<evidence type="ECO:0000259" key="5">
    <source>
        <dbReference type="PROSITE" id="PS50002"/>
    </source>
</evidence>
<evidence type="ECO:0000256" key="1">
    <source>
        <dbReference type="ARBA" id="ARBA00022443"/>
    </source>
</evidence>
<dbReference type="Gene3D" id="2.30.30.40">
    <property type="entry name" value="SH3 Domains"/>
    <property type="match status" value="1"/>
</dbReference>
<dbReference type="InterPro" id="IPR001849">
    <property type="entry name" value="PH_domain"/>
</dbReference>
<dbReference type="SUPFAM" id="SSF50729">
    <property type="entry name" value="PH domain-like"/>
    <property type="match status" value="1"/>
</dbReference>
<dbReference type="PROSITE" id="PS50020">
    <property type="entry name" value="WW_DOMAIN_2"/>
    <property type="match status" value="2"/>
</dbReference>
<dbReference type="OrthoDB" id="79452at2759"/>
<dbReference type="CDD" id="cd11888">
    <property type="entry name" value="SH3_ARHGAP9_like"/>
    <property type="match status" value="1"/>
</dbReference>
<dbReference type="SMART" id="SM00456">
    <property type="entry name" value="WW"/>
    <property type="match status" value="3"/>
</dbReference>
<feature type="region of interest" description="Disordered" evidence="4">
    <location>
        <begin position="383"/>
        <end position="413"/>
    </location>
</feature>
<evidence type="ECO:0000259" key="8">
    <source>
        <dbReference type="PROSITE" id="PS50238"/>
    </source>
</evidence>
<feature type="region of interest" description="Disordered" evidence="4">
    <location>
        <begin position="67"/>
        <end position="96"/>
    </location>
</feature>
<dbReference type="PROSITE" id="PS50003">
    <property type="entry name" value="PH_DOMAIN"/>
    <property type="match status" value="1"/>
</dbReference>
<dbReference type="SUPFAM" id="SSF51045">
    <property type="entry name" value="WW domain"/>
    <property type="match status" value="1"/>
</dbReference>
<feature type="region of interest" description="Disordered" evidence="4">
    <location>
        <begin position="984"/>
        <end position="1007"/>
    </location>
</feature>
<dbReference type="GO" id="GO:0005096">
    <property type="term" value="F:GTPase activator activity"/>
    <property type="evidence" value="ECO:0007669"/>
    <property type="project" value="UniProtKB-KW"/>
</dbReference>
<dbReference type="EMBL" id="QKKF02025464">
    <property type="protein sequence ID" value="RZF37020.1"/>
    <property type="molecule type" value="Genomic_DNA"/>
</dbReference>
<evidence type="ECO:0000256" key="2">
    <source>
        <dbReference type="ARBA" id="ARBA00022468"/>
    </source>
</evidence>
<dbReference type="Gene3D" id="2.30.29.30">
    <property type="entry name" value="Pleckstrin-homology domain (PH domain)/Phosphotyrosine-binding domain (PTB)"/>
    <property type="match status" value="1"/>
</dbReference>
<dbReference type="CDD" id="cd00201">
    <property type="entry name" value="WW"/>
    <property type="match status" value="2"/>
</dbReference>
<evidence type="ECO:0000256" key="4">
    <source>
        <dbReference type="SAM" id="MobiDB-lite"/>
    </source>
</evidence>
<dbReference type="Pfam" id="PF00397">
    <property type="entry name" value="WW"/>
    <property type="match status" value="1"/>
</dbReference>
<dbReference type="Proteomes" id="UP000291343">
    <property type="component" value="Unassembled WGS sequence"/>
</dbReference>
<feature type="compositionally biased region" description="Polar residues" evidence="4">
    <location>
        <begin position="706"/>
        <end position="716"/>
    </location>
</feature>
<proteinExistence type="predicted"/>
<feature type="domain" description="SH3" evidence="5">
    <location>
        <begin position="3"/>
        <end position="66"/>
    </location>
</feature>
<dbReference type="PANTHER" id="PTHR23176">
    <property type="entry name" value="RHO/RAC/CDC GTPASE-ACTIVATING PROTEIN"/>
    <property type="match status" value="1"/>
</dbReference>
<dbReference type="AlphaFoldDB" id="A0A482WVF4"/>
<feature type="domain" description="PH" evidence="6">
    <location>
        <begin position="857"/>
        <end position="967"/>
    </location>
</feature>
<dbReference type="PROSITE" id="PS01159">
    <property type="entry name" value="WW_DOMAIN_1"/>
    <property type="match status" value="1"/>
</dbReference>
<dbReference type="PANTHER" id="PTHR23176:SF129">
    <property type="entry name" value="RHO GTPASE ACTIVATING PROTEIN AT 16F, ISOFORM E-RELATED"/>
    <property type="match status" value="1"/>
</dbReference>
<evidence type="ECO:0008006" key="11">
    <source>
        <dbReference type="Google" id="ProtNLM"/>
    </source>
</evidence>
<feature type="compositionally biased region" description="Basic and acidic residues" evidence="4">
    <location>
        <begin position="984"/>
        <end position="997"/>
    </location>
</feature>
<evidence type="ECO:0000259" key="6">
    <source>
        <dbReference type="PROSITE" id="PS50003"/>
    </source>
</evidence>
<organism evidence="9 10">
    <name type="scientific">Laodelphax striatellus</name>
    <name type="common">Small brown planthopper</name>
    <name type="synonym">Delphax striatella</name>
    <dbReference type="NCBI Taxonomy" id="195883"/>
    <lineage>
        <taxon>Eukaryota</taxon>
        <taxon>Metazoa</taxon>
        <taxon>Ecdysozoa</taxon>
        <taxon>Arthropoda</taxon>
        <taxon>Hexapoda</taxon>
        <taxon>Insecta</taxon>
        <taxon>Pterygota</taxon>
        <taxon>Neoptera</taxon>
        <taxon>Paraneoptera</taxon>
        <taxon>Hemiptera</taxon>
        <taxon>Auchenorrhyncha</taxon>
        <taxon>Fulgoroidea</taxon>
        <taxon>Delphacidae</taxon>
        <taxon>Criomorphinae</taxon>
        <taxon>Laodelphax</taxon>
    </lineage>
</organism>
<dbReference type="InterPro" id="IPR050729">
    <property type="entry name" value="Rho-GAP"/>
</dbReference>
<dbReference type="GO" id="GO:0005737">
    <property type="term" value="C:cytoplasm"/>
    <property type="evidence" value="ECO:0007669"/>
    <property type="project" value="TreeGrafter"/>
</dbReference>
<keyword evidence="10" id="KW-1185">Reference proteome</keyword>
<dbReference type="Pfam" id="PF00620">
    <property type="entry name" value="RhoGAP"/>
    <property type="match status" value="1"/>
</dbReference>
<accession>A0A482WVF4</accession>
<name>A0A482WVF4_LAOST</name>
<feature type="domain" description="WW" evidence="7">
    <location>
        <begin position="762"/>
        <end position="789"/>
    </location>
</feature>
<feature type="compositionally biased region" description="Basic residues" evidence="4">
    <location>
        <begin position="998"/>
        <end position="1007"/>
    </location>
</feature>
<dbReference type="CDD" id="cd13233">
    <property type="entry name" value="PH_ARHGAP9-like"/>
    <property type="match status" value="1"/>
</dbReference>
<feature type="compositionally biased region" description="Basic and acidic residues" evidence="4">
    <location>
        <begin position="67"/>
        <end position="93"/>
    </location>
</feature>
<keyword evidence="2" id="KW-0343">GTPase activation</keyword>
<dbReference type="PROSITE" id="PS50238">
    <property type="entry name" value="RHOGAP"/>
    <property type="match status" value="1"/>
</dbReference>
<dbReference type="InterPro" id="IPR001202">
    <property type="entry name" value="WW_dom"/>
</dbReference>
<dbReference type="SMART" id="SM00326">
    <property type="entry name" value="SH3"/>
    <property type="match status" value="1"/>
</dbReference>
<dbReference type="SUPFAM" id="SSF48350">
    <property type="entry name" value="GTPase activation domain, GAP"/>
    <property type="match status" value="1"/>
</dbReference>
<reference evidence="9 10" key="1">
    <citation type="journal article" date="2017" name="Gigascience">
        <title>Genome sequence of the small brown planthopper, Laodelphax striatellus.</title>
        <authorList>
            <person name="Zhu J."/>
            <person name="Jiang F."/>
            <person name="Wang X."/>
            <person name="Yang P."/>
            <person name="Bao Y."/>
            <person name="Zhao W."/>
            <person name="Wang W."/>
            <person name="Lu H."/>
            <person name="Wang Q."/>
            <person name="Cui N."/>
            <person name="Li J."/>
            <person name="Chen X."/>
            <person name="Luo L."/>
            <person name="Yu J."/>
            <person name="Kang L."/>
            <person name="Cui F."/>
        </authorList>
    </citation>
    <scope>NUCLEOTIDE SEQUENCE [LARGE SCALE GENOMIC DNA]</scope>
    <source>
        <strain evidence="9">Lst14</strain>
    </source>
</reference>